<keyword evidence="2" id="KW-0812">Transmembrane</keyword>
<feature type="transmembrane region" description="Helical" evidence="2">
    <location>
        <begin position="28"/>
        <end position="47"/>
    </location>
</feature>
<comment type="caution">
    <text evidence="3">The sequence shown here is derived from an EMBL/GenBank/DDBJ whole genome shotgun (WGS) entry which is preliminary data.</text>
</comment>
<proteinExistence type="predicted"/>
<feature type="transmembrane region" description="Helical" evidence="2">
    <location>
        <begin position="228"/>
        <end position="245"/>
    </location>
</feature>
<keyword evidence="1" id="KW-0175">Coiled coil</keyword>
<keyword evidence="4" id="KW-1185">Reference proteome</keyword>
<organism evidence="3 4">
    <name type="scientific">Elliptochloris bilobata</name>
    <dbReference type="NCBI Taxonomy" id="381761"/>
    <lineage>
        <taxon>Eukaryota</taxon>
        <taxon>Viridiplantae</taxon>
        <taxon>Chlorophyta</taxon>
        <taxon>core chlorophytes</taxon>
        <taxon>Trebouxiophyceae</taxon>
        <taxon>Trebouxiophyceae incertae sedis</taxon>
        <taxon>Elliptochloris clade</taxon>
        <taxon>Elliptochloris</taxon>
    </lineage>
</organism>
<evidence type="ECO:0000313" key="4">
    <source>
        <dbReference type="Proteomes" id="UP001445335"/>
    </source>
</evidence>
<accession>A0AAW1RMY9</accession>
<feature type="transmembrane region" description="Helical" evidence="2">
    <location>
        <begin position="196"/>
        <end position="216"/>
    </location>
</feature>
<evidence type="ECO:0000313" key="3">
    <source>
        <dbReference type="EMBL" id="KAK9835192.1"/>
    </source>
</evidence>
<dbReference type="InterPro" id="IPR025333">
    <property type="entry name" value="DUF4239"/>
</dbReference>
<evidence type="ECO:0000256" key="1">
    <source>
        <dbReference type="SAM" id="Coils"/>
    </source>
</evidence>
<keyword evidence="2" id="KW-0472">Membrane</keyword>
<keyword evidence="2" id="KW-1133">Transmembrane helix</keyword>
<dbReference type="Pfam" id="PF14023">
    <property type="entry name" value="Bestrophin-like"/>
    <property type="match status" value="1"/>
</dbReference>
<dbReference type="AlphaFoldDB" id="A0AAW1RMY9"/>
<reference evidence="3 4" key="1">
    <citation type="journal article" date="2024" name="Nat. Commun.">
        <title>Phylogenomics reveals the evolutionary origins of lichenization in chlorophyte algae.</title>
        <authorList>
            <person name="Puginier C."/>
            <person name="Libourel C."/>
            <person name="Otte J."/>
            <person name="Skaloud P."/>
            <person name="Haon M."/>
            <person name="Grisel S."/>
            <person name="Petersen M."/>
            <person name="Berrin J.G."/>
            <person name="Delaux P.M."/>
            <person name="Dal Grande F."/>
            <person name="Keller J."/>
        </authorList>
    </citation>
    <scope>NUCLEOTIDE SEQUENCE [LARGE SCALE GENOMIC DNA]</scope>
    <source>
        <strain evidence="3 4">SAG 245.80</strain>
    </source>
</reference>
<name>A0AAW1RMY9_9CHLO</name>
<feature type="transmembrane region" description="Helical" evidence="2">
    <location>
        <begin position="67"/>
        <end position="89"/>
    </location>
</feature>
<dbReference type="EMBL" id="JALJOU010000029">
    <property type="protein sequence ID" value="KAK9835192.1"/>
    <property type="molecule type" value="Genomic_DNA"/>
</dbReference>
<dbReference type="Proteomes" id="UP001445335">
    <property type="component" value="Unassembled WGS sequence"/>
</dbReference>
<protein>
    <recommendedName>
        <fullName evidence="5">SMODS and SLOG-associating 2TM effector domain-containing protein</fullName>
    </recommendedName>
</protein>
<gene>
    <name evidence="3" type="ORF">WJX81_004896</name>
</gene>
<evidence type="ECO:0008006" key="5">
    <source>
        <dbReference type="Google" id="ProtNLM"/>
    </source>
</evidence>
<sequence>MASGQQLEESIKVRAWTVERSVQSLGKVFLVTGSATTAAYLCHPYLLNTAAHVLNLDFRDSVTAFQTSFFSFLSLVFAIFSGNTMAFLYDRQKEVVKNLYAECMALEELLEESVNTLGPDARDILAQIRLYIEQEIFVPENQSPPLGEGHALAAIRAKARNYRRAGTDVGEILQASQRLAHAQSERQATACRLLPPVHWALLYTVGSLFVATFILFETGGSFSNEGRHILFTVLCGVMSFVIMLLRDLADPAEGIYNATSLLGERLSYITTMLNKYEKLPLWCGSRWRWRRGAGS</sequence>
<feature type="coiled-coil region" evidence="1">
    <location>
        <begin position="89"/>
        <end position="116"/>
    </location>
</feature>
<evidence type="ECO:0000256" key="2">
    <source>
        <dbReference type="SAM" id="Phobius"/>
    </source>
</evidence>